<dbReference type="AlphaFoldDB" id="A0A816D036"/>
<reference evidence="3" key="1">
    <citation type="submission" date="2021-02" db="EMBL/GenBank/DDBJ databases">
        <authorList>
            <person name="Nowell W R."/>
        </authorList>
    </citation>
    <scope>NUCLEOTIDE SEQUENCE</scope>
</reference>
<proteinExistence type="predicted"/>
<dbReference type="Proteomes" id="UP000663877">
    <property type="component" value="Unassembled WGS sequence"/>
</dbReference>
<dbReference type="OrthoDB" id="6428749at2759"/>
<dbReference type="Proteomes" id="UP000663832">
    <property type="component" value="Unassembled WGS sequence"/>
</dbReference>
<accession>A0A816D036</accession>
<dbReference type="Gene3D" id="3.90.1300.10">
    <property type="entry name" value="Amidase signature (AS) domain"/>
    <property type="match status" value="1"/>
</dbReference>
<dbReference type="EMBL" id="CAJNOI010001847">
    <property type="protein sequence ID" value="CAF1442910.1"/>
    <property type="molecule type" value="Genomic_DNA"/>
</dbReference>
<dbReference type="PANTHER" id="PTHR43372:SF2">
    <property type="entry name" value="IP13792P"/>
    <property type="match status" value="1"/>
</dbReference>
<gene>
    <name evidence="1" type="ORF">BJG266_LOCUS39995</name>
    <name evidence="2" type="ORF">BJG266_LOCUS39998</name>
    <name evidence="3" type="ORF">QVE165_LOCUS56878</name>
    <name evidence="4" type="ORF">QVE165_LOCUS56880</name>
</gene>
<evidence type="ECO:0000313" key="3">
    <source>
        <dbReference type="EMBL" id="CAF1628328.1"/>
    </source>
</evidence>
<dbReference type="InterPro" id="IPR052739">
    <property type="entry name" value="FAAH2"/>
</dbReference>
<dbReference type="EMBL" id="CAJNOI010001849">
    <property type="protein sequence ID" value="CAF1442973.1"/>
    <property type="molecule type" value="Genomic_DNA"/>
</dbReference>
<protein>
    <submittedName>
        <fullName evidence="3">Uncharacterized protein</fullName>
    </submittedName>
</protein>
<dbReference type="InterPro" id="IPR036928">
    <property type="entry name" value="AS_sf"/>
</dbReference>
<evidence type="ECO:0000313" key="4">
    <source>
        <dbReference type="EMBL" id="CAF1628343.1"/>
    </source>
</evidence>
<comment type="caution">
    <text evidence="3">The sequence shown here is derived from an EMBL/GenBank/DDBJ whole genome shotgun (WGS) entry which is preliminary data.</text>
</comment>
<dbReference type="GO" id="GO:0012505">
    <property type="term" value="C:endomembrane system"/>
    <property type="evidence" value="ECO:0007669"/>
    <property type="project" value="TreeGrafter"/>
</dbReference>
<dbReference type="PANTHER" id="PTHR43372">
    <property type="entry name" value="FATTY-ACID AMIDE HYDROLASE"/>
    <property type="match status" value="1"/>
</dbReference>
<evidence type="ECO:0000313" key="5">
    <source>
        <dbReference type="Proteomes" id="UP000663832"/>
    </source>
</evidence>
<name>A0A816D036_9BILA</name>
<organism evidence="3 5">
    <name type="scientific">Adineta steineri</name>
    <dbReference type="NCBI Taxonomy" id="433720"/>
    <lineage>
        <taxon>Eukaryota</taxon>
        <taxon>Metazoa</taxon>
        <taxon>Spiralia</taxon>
        <taxon>Gnathifera</taxon>
        <taxon>Rotifera</taxon>
        <taxon>Eurotatoria</taxon>
        <taxon>Bdelloidea</taxon>
        <taxon>Adinetida</taxon>
        <taxon>Adinetidae</taxon>
        <taxon>Adineta</taxon>
    </lineage>
</organism>
<keyword evidence="5" id="KW-1185">Reference proteome</keyword>
<dbReference type="EMBL" id="CAJNOM010002177">
    <property type="protein sequence ID" value="CAF1628343.1"/>
    <property type="molecule type" value="Genomic_DNA"/>
</dbReference>
<dbReference type="SUPFAM" id="SSF75304">
    <property type="entry name" value="Amidase signature (AS) enzymes"/>
    <property type="match status" value="1"/>
</dbReference>
<evidence type="ECO:0000313" key="2">
    <source>
        <dbReference type="EMBL" id="CAF1442973.1"/>
    </source>
</evidence>
<evidence type="ECO:0000313" key="1">
    <source>
        <dbReference type="EMBL" id="CAF1442910.1"/>
    </source>
</evidence>
<sequence>MAIDQIQSITKQIDELDVVICQLKNIFFLSIWIQLDFRLIYGNQKFKLPAITNPILLQPATVLAKRIRERQITAYEVCHVYADRIRSNQPYLNVYVDERFDQALIEAKEIDRTLDDDKE</sequence>
<dbReference type="EMBL" id="CAJNOM010002176">
    <property type="protein sequence ID" value="CAF1628328.1"/>
    <property type="molecule type" value="Genomic_DNA"/>
</dbReference>